<feature type="domain" description="SnoaL-like" evidence="2">
    <location>
        <begin position="25"/>
        <end position="144"/>
    </location>
</feature>
<dbReference type="OrthoDB" id="1329448at2"/>
<gene>
    <name evidence="3" type="ORF">CRP01_30430</name>
</gene>
<keyword evidence="1" id="KW-0732">Signal</keyword>
<evidence type="ECO:0000259" key="2">
    <source>
        <dbReference type="Pfam" id="PF13577"/>
    </source>
</evidence>
<dbReference type="InterPro" id="IPR011008">
    <property type="entry name" value="Dimeric_a/b-barrel"/>
</dbReference>
<dbReference type="InterPro" id="IPR037401">
    <property type="entry name" value="SnoaL-like"/>
</dbReference>
<feature type="signal peptide" evidence="1">
    <location>
        <begin position="1"/>
        <end position="21"/>
    </location>
</feature>
<evidence type="ECO:0000256" key="1">
    <source>
        <dbReference type="SAM" id="SignalP"/>
    </source>
</evidence>
<dbReference type="AlphaFoldDB" id="A0A2D0N2C8"/>
<dbReference type="SUPFAM" id="SSF54909">
    <property type="entry name" value="Dimeric alpha+beta barrel"/>
    <property type="match status" value="1"/>
</dbReference>
<accession>A0A2D0N2C8</accession>
<proteinExistence type="predicted"/>
<dbReference type="Gene3D" id="3.10.450.50">
    <property type="match status" value="1"/>
</dbReference>
<dbReference type="Proteomes" id="UP000223913">
    <property type="component" value="Unassembled WGS sequence"/>
</dbReference>
<dbReference type="RefSeq" id="WP_099153844.1">
    <property type="nucleotide sequence ID" value="NZ_PDUD01000037.1"/>
</dbReference>
<dbReference type="Pfam" id="PF13577">
    <property type="entry name" value="SnoaL_4"/>
    <property type="match status" value="1"/>
</dbReference>
<name>A0A2D0N2C8_FLAN2</name>
<protein>
    <recommendedName>
        <fullName evidence="2">SnoaL-like domain-containing protein</fullName>
    </recommendedName>
</protein>
<comment type="caution">
    <text evidence="3">The sequence shown here is derived from an EMBL/GenBank/DDBJ whole genome shotgun (WGS) entry which is preliminary data.</text>
</comment>
<reference evidence="3 4" key="1">
    <citation type="submission" date="2017-10" db="EMBL/GenBank/DDBJ databases">
        <title>The draft genome sequence of Lewinella nigricans NBRC 102662.</title>
        <authorList>
            <person name="Wang K."/>
        </authorList>
    </citation>
    <scope>NUCLEOTIDE SEQUENCE [LARGE SCALE GENOMIC DNA]</scope>
    <source>
        <strain evidence="3 4">NBRC 102662</strain>
    </source>
</reference>
<evidence type="ECO:0000313" key="4">
    <source>
        <dbReference type="Proteomes" id="UP000223913"/>
    </source>
</evidence>
<dbReference type="EMBL" id="PDUD01000037">
    <property type="protein sequence ID" value="PHN02702.1"/>
    <property type="molecule type" value="Genomic_DNA"/>
</dbReference>
<sequence length="238" mass="26772">MKHLLLLMVVLITIFGGQLQAQTASNEFEIQNFTRKFLAAYNLQDAKALKNMYTKDAVRVDPIKGEIRGADKIGEYFDQQFIHNNTTLLLRPTSITWSDREHAFVARGTYEVFGATVVYDIGIHDAGAYANTMIKEKGEWKIARSVLTPLVKVIVYHKVKDFNEWKSVFDEGKPQRMAAGELHAEVGTLHDDPTTAYVISEWISLESFQNFFADPALQKSMTEAGVIGKPTVLILDGQ</sequence>
<feature type="chain" id="PRO_5012609845" description="SnoaL-like domain-containing protein" evidence="1">
    <location>
        <begin position="22"/>
        <end position="238"/>
    </location>
</feature>
<keyword evidence="4" id="KW-1185">Reference proteome</keyword>
<dbReference type="SUPFAM" id="SSF54427">
    <property type="entry name" value="NTF2-like"/>
    <property type="match status" value="1"/>
</dbReference>
<organism evidence="3 4">
    <name type="scientific">Flavilitoribacter nigricans (strain ATCC 23147 / DSM 23189 / NBRC 102662 / NCIMB 1420 / SS-2)</name>
    <name type="common">Lewinella nigricans</name>
    <dbReference type="NCBI Taxonomy" id="1122177"/>
    <lineage>
        <taxon>Bacteria</taxon>
        <taxon>Pseudomonadati</taxon>
        <taxon>Bacteroidota</taxon>
        <taxon>Saprospiria</taxon>
        <taxon>Saprospirales</taxon>
        <taxon>Lewinellaceae</taxon>
        <taxon>Flavilitoribacter</taxon>
    </lineage>
</organism>
<dbReference type="InterPro" id="IPR032710">
    <property type="entry name" value="NTF2-like_dom_sf"/>
</dbReference>
<evidence type="ECO:0000313" key="3">
    <source>
        <dbReference type="EMBL" id="PHN02702.1"/>
    </source>
</evidence>